<feature type="region of interest" description="Disordered" evidence="1">
    <location>
        <begin position="81"/>
        <end position="128"/>
    </location>
</feature>
<dbReference type="EMBL" id="JACTAM010002399">
    <property type="protein sequence ID" value="KAI2644887.1"/>
    <property type="molecule type" value="Genomic_DNA"/>
</dbReference>
<feature type="region of interest" description="Disordered" evidence="1">
    <location>
        <begin position="264"/>
        <end position="293"/>
    </location>
</feature>
<accession>A0ABQ8L2J2</accession>
<sequence length="631" mass="67890">MDPAVLVLLLEQGDRSLEDHTTDFVFLTNYTHYPDNCLCSFYFAGLTTTTRAQLSGDGPRESLAVYVEWVLVSCNSSLTADFTDNDTSPTLDPEPSQPRFAEHEPEPTVDGEPEPSVTDEPSPSGATELQIAQEPEPILSDQVRELATSQAMVGVTVEHKRAMESPTHCTATAGELRLDLGLLDLEQDLIDFYGDVYEDMPTLLPPSSELPDCLDFPPTLPLLSPSIVPAASVPPPLSAGSPSAHPQPTICVVGSLQVCQSPSVSWLEDPSSPPPASESRTPPRPSDPGLHLGLQLPCFHRRPSAHQLHRASSSLRLALDFSGCTSSLRPTGSIGLLPPSSSASVLCHSGFTADLRISTSTSVTRALGSALALRTLSVAQDHRLSASGSTSVSAHLGLAWLLLLQVPSVFSLTPPSIVTTLDFVCCPPPGSPSTARASSYSDFFAIPRPLLFVFVFFYSAGARLPGGGSYVTPLWTVYVGFSLLHSVLCLSSGLVYVNVNVNVYATQPVDLPVWKLSGDYNKDFILNRHLRLPIPSYAPPLFVTLNPAICVDHYLLPRIEDLFASLAGGQLFSKLDLSNAYLQRPHQPILPRLPFPVTRTEKMDTVDVFYANQVATLPASNAEIKNPTGSS</sequence>
<name>A0ABQ8L2J2_LABRO</name>
<feature type="compositionally biased region" description="Pro residues" evidence="1">
    <location>
        <begin position="271"/>
        <end position="286"/>
    </location>
</feature>
<comment type="caution">
    <text evidence="2">The sequence shown here is derived from an EMBL/GenBank/DDBJ whole genome shotgun (WGS) entry which is preliminary data.</text>
</comment>
<dbReference type="Proteomes" id="UP000830375">
    <property type="component" value="Unassembled WGS sequence"/>
</dbReference>
<organism evidence="2 3">
    <name type="scientific">Labeo rohita</name>
    <name type="common">Indian major carp</name>
    <name type="synonym">Cyprinus rohita</name>
    <dbReference type="NCBI Taxonomy" id="84645"/>
    <lineage>
        <taxon>Eukaryota</taxon>
        <taxon>Metazoa</taxon>
        <taxon>Chordata</taxon>
        <taxon>Craniata</taxon>
        <taxon>Vertebrata</taxon>
        <taxon>Euteleostomi</taxon>
        <taxon>Actinopterygii</taxon>
        <taxon>Neopterygii</taxon>
        <taxon>Teleostei</taxon>
        <taxon>Ostariophysi</taxon>
        <taxon>Cypriniformes</taxon>
        <taxon>Cyprinidae</taxon>
        <taxon>Labeoninae</taxon>
        <taxon>Labeonini</taxon>
        <taxon>Labeo</taxon>
    </lineage>
</organism>
<reference evidence="2 3" key="1">
    <citation type="submission" date="2022-01" db="EMBL/GenBank/DDBJ databases">
        <title>A high-quality chromosome-level genome assembly of rohu carp, Labeo rohita.</title>
        <authorList>
            <person name="Arick M.A. II"/>
            <person name="Hsu C.-Y."/>
            <person name="Magbanua Z."/>
            <person name="Pechanova O."/>
            <person name="Grover C."/>
            <person name="Miller E."/>
            <person name="Thrash A."/>
            <person name="Ezzel L."/>
            <person name="Alam S."/>
            <person name="Benzie J."/>
            <person name="Hamilton M."/>
            <person name="Karsi A."/>
            <person name="Lawrence M.L."/>
            <person name="Peterson D.G."/>
        </authorList>
    </citation>
    <scope>NUCLEOTIDE SEQUENCE [LARGE SCALE GENOMIC DNA]</scope>
    <source>
        <strain evidence="3">BAU-BD-2019</strain>
        <tissue evidence="2">Blood</tissue>
    </source>
</reference>
<feature type="compositionally biased region" description="Polar residues" evidence="1">
    <location>
        <begin position="81"/>
        <end position="90"/>
    </location>
</feature>
<evidence type="ECO:0000256" key="1">
    <source>
        <dbReference type="SAM" id="MobiDB-lite"/>
    </source>
</evidence>
<protein>
    <submittedName>
        <fullName evidence="2">Transposon Ty3-G Gag-Pol polyprotein</fullName>
    </submittedName>
</protein>
<evidence type="ECO:0000313" key="3">
    <source>
        <dbReference type="Proteomes" id="UP000830375"/>
    </source>
</evidence>
<keyword evidence="3" id="KW-1185">Reference proteome</keyword>
<dbReference type="InterPro" id="IPR043502">
    <property type="entry name" value="DNA/RNA_pol_sf"/>
</dbReference>
<evidence type="ECO:0000313" key="2">
    <source>
        <dbReference type="EMBL" id="KAI2644887.1"/>
    </source>
</evidence>
<dbReference type="SUPFAM" id="SSF56672">
    <property type="entry name" value="DNA/RNA polymerases"/>
    <property type="match status" value="1"/>
</dbReference>
<dbReference type="Gene3D" id="3.10.10.10">
    <property type="entry name" value="HIV Type 1 Reverse Transcriptase, subunit A, domain 1"/>
    <property type="match status" value="1"/>
</dbReference>
<dbReference type="InterPro" id="IPR043128">
    <property type="entry name" value="Rev_trsase/Diguanyl_cyclase"/>
</dbReference>
<dbReference type="Gene3D" id="3.30.70.270">
    <property type="match status" value="1"/>
</dbReference>
<gene>
    <name evidence="2" type="ORF">H4Q32_030931</name>
</gene>
<proteinExistence type="predicted"/>